<dbReference type="GO" id="GO:0090415">
    <property type="term" value="F:7-hydroxymethyl chlorophyll a reductase activity"/>
    <property type="evidence" value="ECO:0007669"/>
    <property type="project" value="TreeGrafter"/>
</dbReference>
<dbReference type="PANTHER" id="PTHR31332">
    <property type="entry name" value="7-HYDROXYMETHYL CHLOROPHYLL A REDUCTASE, CHLOROPLASTIC"/>
    <property type="match status" value="1"/>
</dbReference>
<dbReference type="GO" id="GO:0033354">
    <property type="term" value="P:chlorophyll cycle"/>
    <property type="evidence" value="ECO:0007669"/>
    <property type="project" value="TreeGrafter"/>
</dbReference>
<dbReference type="SUPFAM" id="SSF56821">
    <property type="entry name" value="Prismane protein-like"/>
    <property type="match status" value="1"/>
</dbReference>
<dbReference type="GO" id="GO:0009507">
    <property type="term" value="C:chloroplast"/>
    <property type="evidence" value="ECO:0007669"/>
    <property type="project" value="TreeGrafter"/>
</dbReference>
<dbReference type="InterPro" id="IPR007516">
    <property type="entry name" value="Co_F420_Hydgase/DH_bsu_N"/>
</dbReference>
<evidence type="ECO:0000259" key="1">
    <source>
        <dbReference type="Pfam" id="PF04422"/>
    </source>
</evidence>
<accession>A0A0B2SSC3</accession>
<dbReference type="Proteomes" id="UP000053555">
    <property type="component" value="Unassembled WGS sequence"/>
</dbReference>
<gene>
    <name evidence="2" type="ORF">glysoja_045431</name>
</gene>
<dbReference type="GO" id="GO:0050454">
    <property type="term" value="F:coenzyme F420 hydrogenase activity"/>
    <property type="evidence" value="ECO:0007669"/>
    <property type="project" value="UniProtKB-EC"/>
</dbReference>
<dbReference type="InterPro" id="IPR045220">
    <property type="entry name" value="FRHB/FDHB/HCAR-like"/>
</dbReference>
<dbReference type="InterPro" id="IPR011254">
    <property type="entry name" value="Prismane-like_sf"/>
</dbReference>
<feature type="domain" description="Coenzyme F420 hydrogenase/dehydrogenase beta subunit N-terminal" evidence="1">
    <location>
        <begin position="109"/>
        <end position="183"/>
    </location>
</feature>
<keyword evidence="2" id="KW-0560">Oxidoreductase</keyword>
<proteinExistence type="predicted"/>
<dbReference type="AlphaFoldDB" id="A0A0B2SSC3"/>
<sequence length="344" mass="38359">MSSLFLYAKLSSLPISLTIRSSSSKDTSLKQDWRTKSKPIPPGGTYPAKDHCSRCGLCDTYYIAHVKNACAFLGDGMSNIERLEPVVHGRGRKTDNMDETYLGVYEELLYARKLQPAEGAQWTGIVTTIAIEMLKSGMVEAVICVQSDPDDKFSPRLVLARTPEEVLAAKGVKPTLSPNLNTLALVEKNNFQDLVVGYMGVPKHSGIGMTQHPQYVTVRNKRGREMLSLIEKLLEITPTISTGNRRPFVMETVKADDEAKLGRGPSQPAPKFIGSLLAFILNLVGPKGLEFARYSLDYHTIHNYLHVNRMWGKERADKHMPTYAKKIVDSYNQNGQIEKMLSNK</sequence>
<dbReference type="Pfam" id="PF04422">
    <property type="entry name" value="FrhB_FdhB_N"/>
    <property type="match status" value="1"/>
</dbReference>
<protein>
    <submittedName>
        <fullName evidence="2">7-hydroxymethyl chlorophyll a reductase, chloroplastic</fullName>
        <ecNumber evidence="2">1.12.98.1</ecNumber>
    </submittedName>
</protein>
<name>A0A0B2SSC3_GLYSO</name>
<dbReference type="EMBL" id="KN640753">
    <property type="protein sequence ID" value="KHN47429.1"/>
    <property type="molecule type" value="Genomic_DNA"/>
</dbReference>
<reference evidence="2" key="1">
    <citation type="submission" date="2014-07" db="EMBL/GenBank/DDBJ databases">
        <title>Identification of a novel salt tolerance gene in wild soybean by whole-genome sequencing.</title>
        <authorList>
            <person name="Lam H.-M."/>
            <person name="Qi X."/>
            <person name="Li M.-W."/>
            <person name="Liu X."/>
            <person name="Xie M."/>
            <person name="Ni M."/>
            <person name="Xu X."/>
        </authorList>
    </citation>
    <scope>NUCLEOTIDE SEQUENCE [LARGE SCALE GENOMIC DNA]</scope>
    <source>
        <tissue evidence="2">Root</tissue>
    </source>
</reference>
<organism evidence="2">
    <name type="scientific">Glycine soja</name>
    <name type="common">Wild soybean</name>
    <dbReference type="NCBI Taxonomy" id="3848"/>
    <lineage>
        <taxon>Eukaryota</taxon>
        <taxon>Viridiplantae</taxon>
        <taxon>Streptophyta</taxon>
        <taxon>Embryophyta</taxon>
        <taxon>Tracheophyta</taxon>
        <taxon>Spermatophyta</taxon>
        <taxon>Magnoliopsida</taxon>
        <taxon>eudicotyledons</taxon>
        <taxon>Gunneridae</taxon>
        <taxon>Pentapetalae</taxon>
        <taxon>rosids</taxon>
        <taxon>fabids</taxon>
        <taxon>Fabales</taxon>
        <taxon>Fabaceae</taxon>
        <taxon>Papilionoideae</taxon>
        <taxon>50 kb inversion clade</taxon>
        <taxon>NPAAA clade</taxon>
        <taxon>indigoferoid/millettioid clade</taxon>
        <taxon>Phaseoleae</taxon>
        <taxon>Glycine</taxon>
        <taxon>Glycine subgen. Soja</taxon>
    </lineage>
</organism>
<evidence type="ECO:0000313" key="2">
    <source>
        <dbReference type="EMBL" id="KHN47429.1"/>
    </source>
</evidence>
<dbReference type="PANTHER" id="PTHR31332:SF0">
    <property type="entry name" value="7-HYDROXYMETHYL CHLOROPHYLL A REDUCTASE, CHLOROPLASTIC"/>
    <property type="match status" value="1"/>
</dbReference>
<dbReference type="EC" id="1.12.98.1" evidence="2"/>